<keyword evidence="5" id="KW-0812">Transmembrane</keyword>
<evidence type="ECO:0000256" key="1">
    <source>
        <dbReference type="ARBA" id="ARBA00022737"/>
    </source>
</evidence>
<dbReference type="SMART" id="SM00192">
    <property type="entry name" value="LDLa"/>
    <property type="match status" value="1"/>
</dbReference>
<evidence type="ECO:0000256" key="4">
    <source>
        <dbReference type="SAM" id="MobiDB-lite"/>
    </source>
</evidence>
<dbReference type="Gene3D" id="4.10.400.10">
    <property type="entry name" value="Low-density Lipoprotein Receptor"/>
    <property type="match status" value="1"/>
</dbReference>
<dbReference type="InterPro" id="IPR023415">
    <property type="entry name" value="LDLR_class-A_CS"/>
</dbReference>
<feature type="compositionally biased region" description="Basic and acidic residues" evidence="4">
    <location>
        <begin position="699"/>
        <end position="710"/>
    </location>
</feature>
<dbReference type="Pfam" id="PF00431">
    <property type="entry name" value="CUB"/>
    <property type="match status" value="2"/>
</dbReference>
<dbReference type="Gene3D" id="2.60.120.290">
    <property type="entry name" value="Spermadhesin, CUB domain"/>
    <property type="match status" value="2"/>
</dbReference>
<feature type="region of interest" description="Disordered" evidence="4">
    <location>
        <begin position="523"/>
        <end position="548"/>
    </location>
</feature>
<keyword evidence="5" id="KW-1133">Transmembrane helix</keyword>
<dbReference type="PROSITE" id="PS01209">
    <property type="entry name" value="LDLRA_1"/>
    <property type="match status" value="1"/>
</dbReference>
<keyword evidence="5" id="KW-0472">Membrane</keyword>
<feature type="region of interest" description="Disordered" evidence="4">
    <location>
        <begin position="698"/>
        <end position="719"/>
    </location>
</feature>
<comment type="caution">
    <text evidence="8">The sequence shown here is derived from an EMBL/GenBank/DDBJ whole genome shotgun (WGS) entry which is preliminary data.</text>
</comment>
<feature type="signal peptide" evidence="6">
    <location>
        <begin position="1"/>
        <end position="25"/>
    </location>
</feature>
<keyword evidence="2 3" id="KW-1015">Disulfide bond</keyword>
<dbReference type="PANTHER" id="PTHR24251:SF28">
    <property type="entry name" value="NEUROPILIN AND TOLLOID-LIKE, ISOFORM B"/>
    <property type="match status" value="1"/>
</dbReference>
<reference evidence="8" key="1">
    <citation type="submission" date="2022-05" db="EMBL/GenBank/DDBJ databases">
        <authorList>
            <person name="Okamura Y."/>
        </authorList>
    </citation>
    <scope>NUCLEOTIDE SEQUENCE</scope>
</reference>
<feature type="domain" description="CUB" evidence="7">
    <location>
        <begin position="140"/>
        <end position="261"/>
    </location>
</feature>
<evidence type="ECO:0000256" key="5">
    <source>
        <dbReference type="SAM" id="Phobius"/>
    </source>
</evidence>
<dbReference type="PROSITE" id="PS50068">
    <property type="entry name" value="LDLRA_2"/>
    <property type="match status" value="1"/>
</dbReference>
<evidence type="ECO:0000313" key="9">
    <source>
        <dbReference type="Proteomes" id="UP001152562"/>
    </source>
</evidence>
<feature type="domain" description="CUB" evidence="7">
    <location>
        <begin position="273"/>
        <end position="399"/>
    </location>
</feature>
<dbReference type="FunFam" id="2.60.120.290:FF:000005">
    <property type="entry name" value="Procollagen C-endopeptidase enhancer 1"/>
    <property type="match status" value="1"/>
</dbReference>
<feature type="compositionally biased region" description="Polar residues" evidence="4">
    <location>
        <begin position="539"/>
        <end position="548"/>
    </location>
</feature>
<accession>A0A9P0TD17</accession>
<sequence>MTSPAHTVLLLALACSSIKLTSTVADYDNNHIISNTMKMERTKPNIYDEIYTDNILETNFNIHIEKLKLRNNNVKYNVNTRSDVAHNKITNESDNVNIKNDINFNSSEKVESANLKRSNGFEIYLTKRRVKREEDPDPKCEYFMFTNNNKDQKYISHPYGDDSKNNYYYSNLDCVTVISGDEGKVVELTFVDMFHIEYHPQCTYDYLEIRDGPRGYSKLIDKVCGEAFPRQIRTTGPNAWLKFHSDDTIEYEGFRIAINFIELSTSVSIPEECNMVETARFGTIDTQKISDKCKASSSNQNLDVLWTIKTPENTKIYLNFTQYSLVKPNECEDNVVQVFGYILEYESRLAHYCGSVANPVTTKGDGTKGKGDRGNIMYVRLFTSKAGKKSSFQATYTAYRSLDPTKDEKCDPDTEFNCEDNTCIDKLLKCDKVAHCRLKADEEHDDCKMEAESTIKQTHILVILIIFSLILSGMTFVFLFKCIRKLYEDHKIIKEHIRQSCEDRLDSLVTSRLTLDAKRLQRDSEPRASLERDNHTNEMFKQQRKFSQQKIRPTSIDSDFIQETHLDMEDEPWRRDVETETEEVKIERNGKRRSDISRREESLRKREESKMREEERKREIRDVSVGAPDTKESACQTRESLFQAETALSSDGSGTTNSRGFSTFGYSGATIVRPSPPAPTNTSQITIELLRQATPQETKLPKKVIDRRPMSTETTRSAPDVIIVSKPLR</sequence>
<feature type="compositionally biased region" description="Basic and acidic residues" evidence="4">
    <location>
        <begin position="523"/>
        <end position="538"/>
    </location>
</feature>
<dbReference type="InterPro" id="IPR002172">
    <property type="entry name" value="LDrepeatLR_classA_rpt"/>
</dbReference>
<dbReference type="PANTHER" id="PTHR24251">
    <property type="entry name" value="OVOCHYMASE-RELATED"/>
    <property type="match status" value="1"/>
</dbReference>
<feature type="disulfide bond" evidence="3">
    <location>
        <begin position="418"/>
        <end position="436"/>
    </location>
</feature>
<evidence type="ECO:0000259" key="7">
    <source>
        <dbReference type="PROSITE" id="PS01180"/>
    </source>
</evidence>
<keyword evidence="1" id="KW-0677">Repeat</keyword>
<dbReference type="PROSITE" id="PS01180">
    <property type="entry name" value="CUB"/>
    <property type="match status" value="2"/>
</dbReference>
<evidence type="ECO:0000313" key="8">
    <source>
        <dbReference type="EMBL" id="CAH4023504.1"/>
    </source>
</evidence>
<dbReference type="InterPro" id="IPR036055">
    <property type="entry name" value="LDL_receptor-like_sf"/>
</dbReference>
<evidence type="ECO:0000256" key="6">
    <source>
        <dbReference type="SAM" id="SignalP"/>
    </source>
</evidence>
<evidence type="ECO:0000256" key="3">
    <source>
        <dbReference type="PROSITE-ProRule" id="PRU00124"/>
    </source>
</evidence>
<dbReference type="InterPro" id="IPR035914">
    <property type="entry name" value="Sperma_CUB_dom_sf"/>
</dbReference>
<dbReference type="InterPro" id="IPR000859">
    <property type="entry name" value="CUB_dom"/>
</dbReference>
<dbReference type="CDD" id="cd00112">
    <property type="entry name" value="LDLa"/>
    <property type="match status" value="1"/>
</dbReference>
<keyword evidence="9" id="KW-1185">Reference proteome</keyword>
<dbReference type="AlphaFoldDB" id="A0A9P0TD17"/>
<name>A0A9P0TD17_PIEBR</name>
<evidence type="ECO:0000256" key="2">
    <source>
        <dbReference type="ARBA" id="ARBA00023157"/>
    </source>
</evidence>
<feature type="transmembrane region" description="Helical" evidence="5">
    <location>
        <begin position="460"/>
        <end position="480"/>
    </location>
</feature>
<dbReference type="CDD" id="cd00041">
    <property type="entry name" value="CUB"/>
    <property type="match status" value="2"/>
</dbReference>
<proteinExistence type="predicted"/>
<organism evidence="8 9">
    <name type="scientific">Pieris brassicae</name>
    <name type="common">White butterfly</name>
    <name type="synonym">Large white butterfly</name>
    <dbReference type="NCBI Taxonomy" id="7116"/>
    <lineage>
        <taxon>Eukaryota</taxon>
        <taxon>Metazoa</taxon>
        <taxon>Ecdysozoa</taxon>
        <taxon>Arthropoda</taxon>
        <taxon>Hexapoda</taxon>
        <taxon>Insecta</taxon>
        <taxon>Pterygota</taxon>
        <taxon>Neoptera</taxon>
        <taxon>Endopterygota</taxon>
        <taxon>Lepidoptera</taxon>
        <taxon>Glossata</taxon>
        <taxon>Ditrysia</taxon>
        <taxon>Papilionoidea</taxon>
        <taxon>Pieridae</taxon>
        <taxon>Pierinae</taxon>
        <taxon>Pieris</taxon>
    </lineage>
</organism>
<dbReference type="SMART" id="SM00042">
    <property type="entry name" value="CUB"/>
    <property type="match status" value="2"/>
</dbReference>
<comment type="caution">
    <text evidence="3">Lacks conserved residue(s) required for the propagation of feature annotation.</text>
</comment>
<gene>
    <name evidence="8" type="ORF">PIBRA_LOCUS4216</name>
</gene>
<dbReference type="EMBL" id="CALOZG010000004">
    <property type="protein sequence ID" value="CAH4023504.1"/>
    <property type="molecule type" value="Genomic_DNA"/>
</dbReference>
<feature type="chain" id="PRO_5040140464" description="CUB domain-containing protein" evidence="6">
    <location>
        <begin position="26"/>
        <end position="729"/>
    </location>
</feature>
<keyword evidence="6" id="KW-0732">Signal</keyword>
<feature type="region of interest" description="Disordered" evidence="4">
    <location>
        <begin position="575"/>
        <end position="622"/>
    </location>
</feature>
<protein>
    <recommendedName>
        <fullName evidence="7">CUB domain-containing protein</fullName>
    </recommendedName>
</protein>
<dbReference type="Proteomes" id="UP001152562">
    <property type="component" value="Unassembled WGS sequence"/>
</dbReference>
<dbReference type="SUPFAM" id="SSF49854">
    <property type="entry name" value="Spermadhesin, CUB domain"/>
    <property type="match status" value="2"/>
</dbReference>